<evidence type="ECO:0000313" key="3">
    <source>
        <dbReference type="Proteomes" id="UP001519325"/>
    </source>
</evidence>
<protein>
    <submittedName>
        <fullName evidence="2">TRAP transporter TAXI family solute receptor</fullName>
    </submittedName>
</protein>
<dbReference type="CDD" id="cd13569">
    <property type="entry name" value="PBP2_TAXI_TRAP_like_1"/>
    <property type="match status" value="1"/>
</dbReference>
<gene>
    <name evidence="2" type="ORF">BJ987_005565</name>
</gene>
<accession>A0ABS4QLT2</accession>
<evidence type="ECO:0000256" key="1">
    <source>
        <dbReference type="SAM" id="MobiDB-lite"/>
    </source>
</evidence>
<reference evidence="2 3" key="1">
    <citation type="submission" date="2021-03" db="EMBL/GenBank/DDBJ databases">
        <title>Sequencing the genomes of 1000 actinobacteria strains.</title>
        <authorList>
            <person name="Klenk H.-P."/>
        </authorList>
    </citation>
    <scope>NUCLEOTIDE SEQUENCE [LARGE SCALE GENOMIC DNA]</scope>
    <source>
        <strain evidence="2 3">DSM 45516</strain>
    </source>
</reference>
<proteinExistence type="predicted"/>
<dbReference type="RefSeq" id="WP_209895691.1">
    <property type="nucleotide sequence ID" value="NZ_JAGGMR010000001.1"/>
</dbReference>
<dbReference type="Proteomes" id="UP001519325">
    <property type="component" value="Unassembled WGS sequence"/>
</dbReference>
<organism evidence="2 3">
    <name type="scientific">Nocardia goodfellowii</name>
    <dbReference type="NCBI Taxonomy" id="882446"/>
    <lineage>
        <taxon>Bacteria</taxon>
        <taxon>Bacillati</taxon>
        <taxon>Actinomycetota</taxon>
        <taxon>Actinomycetes</taxon>
        <taxon>Mycobacteriales</taxon>
        <taxon>Nocardiaceae</taxon>
        <taxon>Nocardia</taxon>
    </lineage>
</organism>
<dbReference type="Pfam" id="PF16868">
    <property type="entry name" value="NMT1_3"/>
    <property type="match status" value="1"/>
</dbReference>
<feature type="region of interest" description="Disordered" evidence="1">
    <location>
        <begin position="315"/>
        <end position="343"/>
    </location>
</feature>
<dbReference type="PANTHER" id="PTHR42941:SF1">
    <property type="entry name" value="SLL1037 PROTEIN"/>
    <property type="match status" value="1"/>
</dbReference>
<dbReference type="PROSITE" id="PS51257">
    <property type="entry name" value="PROKAR_LIPOPROTEIN"/>
    <property type="match status" value="1"/>
</dbReference>
<dbReference type="SUPFAM" id="SSF53850">
    <property type="entry name" value="Periplasmic binding protein-like II"/>
    <property type="match status" value="1"/>
</dbReference>
<comment type="caution">
    <text evidence="2">The sequence shown here is derived from an EMBL/GenBank/DDBJ whole genome shotgun (WGS) entry which is preliminary data.</text>
</comment>
<dbReference type="PANTHER" id="PTHR42941">
    <property type="entry name" value="SLL1037 PROTEIN"/>
    <property type="match status" value="1"/>
</dbReference>
<dbReference type="EMBL" id="JAGGMR010000001">
    <property type="protein sequence ID" value="MBP2192664.1"/>
    <property type="molecule type" value="Genomic_DNA"/>
</dbReference>
<evidence type="ECO:0000313" key="2">
    <source>
        <dbReference type="EMBL" id="MBP2192664.1"/>
    </source>
</evidence>
<sequence>MNTVAKGFVRSRSAGVIAVLGVAVLSAGLLTGCGGRRDAPKADAGGEVNCEVHQETRVGIATGNATGVYFALGNAYAEQISQATNGTVKATAAETGASVQNIQQLVAGTYQVAFSLADTAADAVLGAGSFDGKKQPVQALTRLYSNYTQVVVRNGANINSVADLRGKRVSTGSPKSGTEVIANRVLQAAGLNPDSDISAQRLDLTKTVDGMKDGSIDAMFFSGGLPTPGITDLFTSARDQVKFLDIATLTSAMQKISPVYEEGTIPAATYGLAADAKTIVVPNFLLVRDDLDANLACVLARAVFDRKPQLEQANSAAKGIVKDNAQKTDPVPLHRGASHALTH</sequence>
<dbReference type="Gene3D" id="3.40.190.10">
    <property type="entry name" value="Periplasmic binding protein-like II"/>
    <property type="match status" value="2"/>
</dbReference>
<keyword evidence="3" id="KW-1185">Reference proteome</keyword>
<dbReference type="InterPro" id="IPR011852">
    <property type="entry name" value="TRAP_TAXI"/>
</dbReference>
<keyword evidence="2" id="KW-0675">Receptor</keyword>
<dbReference type="NCBIfam" id="TIGR02122">
    <property type="entry name" value="TRAP_TAXI"/>
    <property type="match status" value="1"/>
</dbReference>
<name>A0ABS4QLT2_9NOCA</name>